<dbReference type="EMBL" id="JBFXLS010000005">
    <property type="protein sequence ID" value="KAL2832904.1"/>
    <property type="molecule type" value="Genomic_DNA"/>
</dbReference>
<evidence type="ECO:0000313" key="3">
    <source>
        <dbReference type="Proteomes" id="UP001610335"/>
    </source>
</evidence>
<feature type="transmembrane region" description="Helical" evidence="1">
    <location>
        <begin position="610"/>
        <end position="635"/>
    </location>
</feature>
<name>A0ABR4J076_9EURO</name>
<reference evidence="2 3" key="1">
    <citation type="submission" date="2024-07" db="EMBL/GenBank/DDBJ databases">
        <title>Section-level genome sequencing and comparative genomics of Aspergillus sections Usti and Cavernicolus.</title>
        <authorList>
            <consortium name="Lawrence Berkeley National Laboratory"/>
            <person name="Nybo J.L."/>
            <person name="Vesth T.C."/>
            <person name="Theobald S."/>
            <person name="Frisvad J.C."/>
            <person name="Larsen T.O."/>
            <person name="Kjaerboelling I."/>
            <person name="Rothschild-Mancinelli K."/>
            <person name="Lyhne E.K."/>
            <person name="Kogle M.E."/>
            <person name="Barry K."/>
            <person name="Clum A."/>
            <person name="Na H."/>
            <person name="Ledsgaard L."/>
            <person name="Lin J."/>
            <person name="Lipzen A."/>
            <person name="Kuo A."/>
            <person name="Riley R."/>
            <person name="Mondo S."/>
            <person name="LaButti K."/>
            <person name="Haridas S."/>
            <person name="Pangalinan J."/>
            <person name="Salamov A.A."/>
            <person name="Simmons B.A."/>
            <person name="Magnuson J.K."/>
            <person name="Chen J."/>
            <person name="Drula E."/>
            <person name="Henrissat B."/>
            <person name="Wiebenga A."/>
            <person name="Lubbers R.J."/>
            <person name="Gomes A.C."/>
            <person name="Makela M.R."/>
            <person name="Stajich J."/>
            <person name="Grigoriev I.V."/>
            <person name="Mortensen U.H."/>
            <person name="De vries R.P."/>
            <person name="Baker S.E."/>
            <person name="Andersen M.R."/>
        </authorList>
    </citation>
    <scope>NUCLEOTIDE SEQUENCE [LARGE SCALE GENOMIC DNA]</scope>
    <source>
        <strain evidence="2 3">CBS 600.67</strain>
    </source>
</reference>
<sequence length="761" mass="82959">MRVPSSDHYEPQKVIITQSIPAALRCCIIHIIPLTVSSTIITLNMRGTYLGADLMSPVRSETINLMLFQLAAKGHEIMVVASLATIVLQYVRHELLFGDGLPLGLLGSGLTFNNLEFFFQKEFYGGLRYMAAHGNKPRKIAFIGIVMVAGLVATLTGPASAVLLVPKSQDWSAGGTRFFLNGTESHFWPDNLSGQMPELQRLCNQDNSTRLGVCPGGGYHSLWTHWGTMNRTTFQTQHVRPYAKDLSGSRFYWPVSSPSSLIPPLYALGDIQPGPNGRTSLVQPHAATAVLLQRLAEDWWGALRARKGLSSNQVDDRTASATFRNAMTVARCGTPQILRASDTTAHFPSIDGRFDFADSLPLDVDSLNSTQTDHLRFRWVHLPRRFGAASIGGLFETSWKVTEPSEASRVVIGCTVQAGWVPATVYTDKYTFWTGWYPWNILFGDRTPAWTPTSNNSSNGRVAFGDDWLDLLTPPAPIIASGTGSWRPSTIESIFLNAGLAANEESLNGTGVADDWLANGNSSWERVSLLEAIVCSVVLDGLSRTGSYRAFNTSGPISEWSIANYNPLPDFNSLVLKSEPAIQPLAINPGESTTIEAKMEISGFSMQSSLASFLAMSVLLVHMVMATVHIIYVILKRHTSGSWSTVGELIALSQNSQPAFETLANTGGGIQCSKTYAQVAKIRVRMTPSSSNQGHIELLFNEPSASESHQHNPPGRELDEMHNTLKASLSSGLTVTAESLVDVPLEARETTARVQPDCPYA</sequence>
<gene>
    <name evidence="2" type="ORF">BDW59DRAFT_180515</name>
</gene>
<keyword evidence="3" id="KW-1185">Reference proteome</keyword>
<dbReference type="Proteomes" id="UP001610335">
    <property type="component" value="Unassembled WGS sequence"/>
</dbReference>
<accession>A0ABR4J076</accession>
<protein>
    <submittedName>
        <fullName evidence="2">Uncharacterized protein</fullName>
    </submittedName>
</protein>
<keyword evidence="1" id="KW-0472">Membrane</keyword>
<keyword evidence="1" id="KW-1133">Transmembrane helix</keyword>
<evidence type="ECO:0000313" key="2">
    <source>
        <dbReference type="EMBL" id="KAL2832904.1"/>
    </source>
</evidence>
<comment type="caution">
    <text evidence="2">The sequence shown here is derived from an EMBL/GenBank/DDBJ whole genome shotgun (WGS) entry which is preliminary data.</text>
</comment>
<keyword evidence="1" id="KW-0812">Transmembrane</keyword>
<organism evidence="2 3">
    <name type="scientific">Aspergillus cavernicola</name>
    <dbReference type="NCBI Taxonomy" id="176166"/>
    <lineage>
        <taxon>Eukaryota</taxon>
        <taxon>Fungi</taxon>
        <taxon>Dikarya</taxon>
        <taxon>Ascomycota</taxon>
        <taxon>Pezizomycotina</taxon>
        <taxon>Eurotiomycetes</taxon>
        <taxon>Eurotiomycetidae</taxon>
        <taxon>Eurotiales</taxon>
        <taxon>Aspergillaceae</taxon>
        <taxon>Aspergillus</taxon>
        <taxon>Aspergillus subgen. Nidulantes</taxon>
    </lineage>
</organism>
<proteinExistence type="predicted"/>
<feature type="transmembrane region" description="Helical" evidence="1">
    <location>
        <begin position="140"/>
        <end position="165"/>
    </location>
</feature>
<feature type="transmembrane region" description="Helical" evidence="1">
    <location>
        <begin position="20"/>
        <end position="44"/>
    </location>
</feature>
<evidence type="ECO:0000256" key="1">
    <source>
        <dbReference type="SAM" id="Phobius"/>
    </source>
</evidence>
<feature type="transmembrane region" description="Helical" evidence="1">
    <location>
        <begin position="100"/>
        <end position="119"/>
    </location>
</feature>